<dbReference type="Gene3D" id="3.30.9.10">
    <property type="entry name" value="D-Amino Acid Oxidase, subunit A, domain 2"/>
    <property type="match status" value="1"/>
</dbReference>
<name>A0ABY8AUB5_9GAMM</name>
<dbReference type="PANTHER" id="PTHR11530:SF11">
    <property type="entry name" value="D-ASPARTATE OXIDASE"/>
    <property type="match status" value="1"/>
</dbReference>
<evidence type="ECO:0000313" key="11">
    <source>
        <dbReference type="Proteomes" id="UP001222087"/>
    </source>
</evidence>
<comment type="cofactor">
    <cofactor evidence="1">
        <name>FAD</name>
        <dbReference type="ChEBI" id="CHEBI:57692"/>
    </cofactor>
</comment>
<comment type="similarity">
    <text evidence="2">Belongs to the DAMOX/DASOX family.</text>
</comment>
<keyword evidence="5" id="KW-0560">Oxidoreductase</keyword>
<gene>
    <name evidence="10" type="ORF">PXX05_03015</name>
</gene>
<dbReference type="Proteomes" id="UP001222087">
    <property type="component" value="Chromosome"/>
</dbReference>
<evidence type="ECO:0000256" key="7">
    <source>
        <dbReference type="ARBA" id="ARBA00039751"/>
    </source>
</evidence>
<evidence type="ECO:0000259" key="9">
    <source>
        <dbReference type="Pfam" id="PF01266"/>
    </source>
</evidence>
<sequence>MEAGIAGSGIMGNLLALALYNAGWQVTLFEQEAEGTNCSAAAAGLLTPISELDRADWLIARLGLESITVHWPTILQQLPDPIYFRQAGSIVVSHPHDKAEWVHFSRRITSRQLQNNIYFQQLSGGDLTALEPELNKFENAYYFADEAQIDSQLLLPTLKRYLEAQGVRYVMNTKVLSIAANLIITHCEQREFDMVFDCRGLGAACVFNDLRALRGELIWLHAPDVQLQRPIRLLHPRYSLYIVPRPGNIYLIGASEIEAEDYSAISLRTTLELLTAAYYVHAGFAEARILKTVTHCRPTFSTHLPRIRYSEGLIAINGLYRHGYLIAPTLAKEVLRGLGNRQNSHYPEIWENEDDKHLS</sequence>
<dbReference type="RefSeq" id="WP_275089580.1">
    <property type="nucleotide sequence ID" value="NZ_CP119078.1"/>
</dbReference>
<dbReference type="InterPro" id="IPR006076">
    <property type="entry name" value="FAD-dep_OxRdtase"/>
</dbReference>
<keyword evidence="3" id="KW-0285">Flavoprotein</keyword>
<dbReference type="SUPFAM" id="SSF51905">
    <property type="entry name" value="FAD/NAD(P)-binding domain"/>
    <property type="match status" value="1"/>
</dbReference>
<reference evidence="10 11" key="1">
    <citation type="submission" date="2023-02" db="EMBL/GenBank/DDBJ databases">
        <title>Genome Sequence of L. cardiaca H63T.</title>
        <authorList>
            <person name="Lopez A.E."/>
            <person name="Cianciotto N.P."/>
        </authorList>
    </citation>
    <scope>NUCLEOTIDE SEQUENCE [LARGE SCALE GENOMIC DNA]</scope>
    <source>
        <strain evidence="10 11">H63</strain>
    </source>
</reference>
<evidence type="ECO:0000256" key="4">
    <source>
        <dbReference type="ARBA" id="ARBA00022827"/>
    </source>
</evidence>
<evidence type="ECO:0000256" key="3">
    <source>
        <dbReference type="ARBA" id="ARBA00022630"/>
    </source>
</evidence>
<dbReference type="InterPro" id="IPR036188">
    <property type="entry name" value="FAD/NAD-bd_sf"/>
</dbReference>
<comment type="catalytic activity">
    <reaction evidence="8">
        <text>a D-alpha-amino acid + O2 + H2O = a 2-oxocarboxylate + H2O2 + NH4(+)</text>
        <dbReference type="Rhea" id="RHEA:21816"/>
        <dbReference type="ChEBI" id="CHEBI:15377"/>
        <dbReference type="ChEBI" id="CHEBI:15379"/>
        <dbReference type="ChEBI" id="CHEBI:16240"/>
        <dbReference type="ChEBI" id="CHEBI:28938"/>
        <dbReference type="ChEBI" id="CHEBI:35179"/>
        <dbReference type="ChEBI" id="CHEBI:59871"/>
        <dbReference type="EC" id="1.4.3.3"/>
    </reaction>
    <physiologicalReaction direction="left-to-right" evidence="8">
        <dbReference type="Rhea" id="RHEA:21817"/>
    </physiologicalReaction>
</comment>
<keyword evidence="11" id="KW-1185">Reference proteome</keyword>
<keyword evidence="4" id="KW-0274">FAD</keyword>
<dbReference type="Pfam" id="PF01266">
    <property type="entry name" value="DAO"/>
    <property type="match status" value="1"/>
</dbReference>
<evidence type="ECO:0000256" key="6">
    <source>
        <dbReference type="ARBA" id="ARBA00039101"/>
    </source>
</evidence>
<proteinExistence type="inferred from homology"/>
<evidence type="ECO:0000256" key="2">
    <source>
        <dbReference type="ARBA" id="ARBA00006730"/>
    </source>
</evidence>
<evidence type="ECO:0000256" key="8">
    <source>
        <dbReference type="ARBA" id="ARBA00049547"/>
    </source>
</evidence>
<protein>
    <recommendedName>
        <fullName evidence="7">D-amino-acid oxidase</fullName>
        <ecNumber evidence="6">1.4.3.3</ecNumber>
    </recommendedName>
</protein>
<accession>A0ABY8AUB5</accession>
<evidence type="ECO:0000256" key="5">
    <source>
        <dbReference type="ARBA" id="ARBA00023002"/>
    </source>
</evidence>
<evidence type="ECO:0000256" key="1">
    <source>
        <dbReference type="ARBA" id="ARBA00001974"/>
    </source>
</evidence>
<dbReference type="EMBL" id="CP119078">
    <property type="protein sequence ID" value="WED43766.1"/>
    <property type="molecule type" value="Genomic_DNA"/>
</dbReference>
<organism evidence="10 11">
    <name type="scientific">Legionella cardiaca</name>
    <dbReference type="NCBI Taxonomy" id="1071983"/>
    <lineage>
        <taxon>Bacteria</taxon>
        <taxon>Pseudomonadati</taxon>
        <taxon>Pseudomonadota</taxon>
        <taxon>Gammaproteobacteria</taxon>
        <taxon>Legionellales</taxon>
        <taxon>Legionellaceae</taxon>
        <taxon>Legionella</taxon>
    </lineage>
</organism>
<dbReference type="PANTHER" id="PTHR11530">
    <property type="entry name" value="D-AMINO ACID OXIDASE"/>
    <property type="match status" value="1"/>
</dbReference>
<dbReference type="EC" id="1.4.3.3" evidence="6"/>
<feature type="domain" description="FAD dependent oxidoreductase" evidence="9">
    <location>
        <begin position="5"/>
        <end position="334"/>
    </location>
</feature>
<dbReference type="Gene3D" id="3.50.50.60">
    <property type="entry name" value="FAD/NAD(P)-binding domain"/>
    <property type="match status" value="1"/>
</dbReference>
<dbReference type="InterPro" id="IPR023209">
    <property type="entry name" value="DAO"/>
</dbReference>
<evidence type="ECO:0000313" key="10">
    <source>
        <dbReference type="EMBL" id="WED43766.1"/>
    </source>
</evidence>